<name>A0A1H3TAL2_9PSEU</name>
<accession>A0A1H3TAL2</accession>
<dbReference type="InterPro" id="IPR025326">
    <property type="entry name" value="DUF4232"/>
</dbReference>
<dbReference type="AlphaFoldDB" id="A0A1H3TAL2"/>
<dbReference type="EMBL" id="FNOK01000078">
    <property type="protein sequence ID" value="SDZ47343.1"/>
    <property type="molecule type" value="Genomic_DNA"/>
</dbReference>
<dbReference type="PROSITE" id="PS51257">
    <property type="entry name" value="PROKAR_LIPOPROTEIN"/>
    <property type="match status" value="1"/>
</dbReference>
<organism evidence="3 4">
    <name type="scientific">Saccharopolyspora shandongensis</name>
    <dbReference type="NCBI Taxonomy" id="418495"/>
    <lineage>
        <taxon>Bacteria</taxon>
        <taxon>Bacillati</taxon>
        <taxon>Actinomycetota</taxon>
        <taxon>Actinomycetes</taxon>
        <taxon>Pseudonocardiales</taxon>
        <taxon>Pseudonocardiaceae</taxon>
        <taxon>Saccharopolyspora</taxon>
    </lineage>
</organism>
<feature type="domain" description="DUF4232" evidence="2">
    <location>
        <begin position="59"/>
        <end position="187"/>
    </location>
</feature>
<keyword evidence="1" id="KW-0732">Signal</keyword>
<gene>
    <name evidence="3" type="ORF">SAMN05216215_107815</name>
</gene>
<evidence type="ECO:0000313" key="4">
    <source>
        <dbReference type="Proteomes" id="UP000199529"/>
    </source>
</evidence>
<dbReference type="Proteomes" id="UP000199529">
    <property type="component" value="Unassembled WGS sequence"/>
</dbReference>
<protein>
    <recommendedName>
        <fullName evidence="2">DUF4232 domain-containing protein</fullName>
    </recommendedName>
</protein>
<reference evidence="4" key="1">
    <citation type="submission" date="2016-10" db="EMBL/GenBank/DDBJ databases">
        <authorList>
            <person name="Varghese N."/>
            <person name="Submissions S."/>
        </authorList>
    </citation>
    <scope>NUCLEOTIDE SEQUENCE [LARGE SCALE GENOMIC DNA]</scope>
    <source>
        <strain evidence="4">CGMCC 4.3530</strain>
    </source>
</reference>
<keyword evidence="4" id="KW-1185">Reference proteome</keyword>
<dbReference type="OrthoDB" id="3684616at2"/>
<evidence type="ECO:0000256" key="1">
    <source>
        <dbReference type="SAM" id="SignalP"/>
    </source>
</evidence>
<feature type="signal peptide" evidence="1">
    <location>
        <begin position="1"/>
        <end position="29"/>
    </location>
</feature>
<proteinExistence type="predicted"/>
<sequence length="196" mass="20195">MLKRHRMTTAITGILGGALLITGCGAAVALQPSQAPERDAANAGLASGGGGGDIGTSNCAEADFLASAAPVEGEPGSFIVTYGNRSDKTCTINGGVPNLKGVDMSDSPIEELPVEDVRLPDAPEEFTLEPGESAYFGIGMILADSSDPNAHVLSGFQASLPDMSELQPVYIDGDDEVRFAVENLRVSSLVSTPDEL</sequence>
<feature type="chain" id="PRO_5038477278" description="DUF4232 domain-containing protein" evidence="1">
    <location>
        <begin position="30"/>
        <end position="196"/>
    </location>
</feature>
<dbReference type="Pfam" id="PF14016">
    <property type="entry name" value="DUF4232"/>
    <property type="match status" value="1"/>
</dbReference>
<evidence type="ECO:0000259" key="2">
    <source>
        <dbReference type="Pfam" id="PF14016"/>
    </source>
</evidence>
<evidence type="ECO:0000313" key="3">
    <source>
        <dbReference type="EMBL" id="SDZ47343.1"/>
    </source>
</evidence>